<name>A0A8H7TL88_9HELO</name>
<dbReference type="PANTHER" id="PTHR31668">
    <property type="entry name" value="GLUCOSE TRANSPORT TRANSCRIPTION REGULATOR RGT1-RELATED-RELATED"/>
    <property type="match status" value="1"/>
</dbReference>
<evidence type="ECO:0008006" key="5">
    <source>
        <dbReference type="Google" id="ProtNLM"/>
    </source>
</evidence>
<evidence type="ECO:0000313" key="4">
    <source>
        <dbReference type="Proteomes" id="UP000664132"/>
    </source>
</evidence>
<comment type="caution">
    <text evidence="3">The sequence shown here is derived from an EMBL/GenBank/DDBJ whole genome shotgun (WGS) entry which is preliminary data.</text>
</comment>
<gene>
    <name evidence="3" type="ORF">IFR04_005609</name>
</gene>
<organism evidence="3 4">
    <name type="scientific">Cadophora malorum</name>
    <dbReference type="NCBI Taxonomy" id="108018"/>
    <lineage>
        <taxon>Eukaryota</taxon>
        <taxon>Fungi</taxon>
        <taxon>Dikarya</taxon>
        <taxon>Ascomycota</taxon>
        <taxon>Pezizomycotina</taxon>
        <taxon>Leotiomycetes</taxon>
        <taxon>Helotiales</taxon>
        <taxon>Ploettnerulaceae</taxon>
        <taxon>Cadophora</taxon>
    </lineage>
</organism>
<feature type="compositionally biased region" description="Low complexity" evidence="2">
    <location>
        <begin position="39"/>
        <end position="54"/>
    </location>
</feature>
<dbReference type="CDD" id="cd12148">
    <property type="entry name" value="fungal_TF_MHR"/>
    <property type="match status" value="1"/>
</dbReference>
<dbReference type="InterPro" id="IPR050797">
    <property type="entry name" value="Carb_Metab_Trans_Reg"/>
</dbReference>
<evidence type="ECO:0000256" key="2">
    <source>
        <dbReference type="SAM" id="MobiDB-lite"/>
    </source>
</evidence>
<reference evidence="3" key="1">
    <citation type="submission" date="2021-02" db="EMBL/GenBank/DDBJ databases">
        <title>Genome sequence Cadophora malorum strain M34.</title>
        <authorList>
            <person name="Stefanovic E."/>
            <person name="Vu D."/>
            <person name="Scully C."/>
            <person name="Dijksterhuis J."/>
            <person name="Roader J."/>
            <person name="Houbraken J."/>
        </authorList>
    </citation>
    <scope>NUCLEOTIDE SEQUENCE</scope>
    <source>
        <strain evidence="3">M34</strain>
    </source>
</reference>
<dbReference type="Proteomes" id="UP000664132">
    <property type="component" value="Unassembled WGS sequence"/>
</dbReference>
<sequence length="492" mass="55567">MEMENAKHALSSQFHVLGTDPGRREVRQIGLTQTEADLPSTSPTSTSTAAITPSSTSTYLPPLPILDQIAPFETIRRIIDDWFSLIHSVCPIHHRANFLKRLGNGNLDHDPEFLAVVISLCCATVSSLPRKAAIDYPDVTVKRCFEIIQYHRLLDNYRSMSLQWCQAKYHLSTSFMTEESIISFRLLGEVTTGIKYLVNYELPNMSRLGAELAKRLHCLILCGLCTYSIYGRPNIGLISAQDNIQATKPLDMNDTELDPTNIDPSNLWHGDTVTYVPGLNYLTHLFYLWHSSQQTFPLSVPHIQQHMTYIQRALDTLPPELRWRGGLSRPPGSNFGTDVQTANLYITQLHIRSSLLEQMYTLSKSLPTSPALDGRIASQSPNLHKDEIRKQRAEIVKDLLEILYHMSEETLEANGHSLVPKVRDIGSALLDEMRVGDSQLNSGESDGSGAFSSQEASLDLRRLLEKLERLDFRPWDDGYQRRSFITSDTLRM</sequence>
<dbReference type="AlphaFoldDB" id="A0A8H7TL88"/>
<evidence type="ECO:0000313" key="3">
    <source>
        <dbReference type="EMBL" id="KAG4421307.1"/>
    </source>
</evidence>
<dbReference type="OrthoDB" id="2534600at2759"/>
<keyword evidence="4" id="KW-1185">Reference proteome</keyword>
<proteinExistence type="predicted"/>
<accession>A0A8H7TL88</accession>
<feature type="region of interest" description="Disordered" evidence="2">
    <location>
        <begin position="32"/>
        <end position="54"/>
    </location>
</feature>
<keyword evidence="1" id="KW-0539">Nucleus</keyword>
<dbReference type="EMBL" id="JAFJYH010000068">
    <property type="protein sequence ID" value="KAG4421307.1"/>
    <property type="molecule type" value="Genomic_DNA"/>
</dbReference>
<evidence type="ECO:0000256" key="1">
    <source>
        <dbReference type="ARBA" id="ARBA00023242"/>
    </source>
</evidence>
<protein>
    <recommendedName>
        <fullName evidence="5">Transcription factor domain-containing protein</fullName>
    </recommendedName>
</protein>